<evidence type="ECO:0000313" key="1">
    <source>
        <dbReference type="EMBL" id="CAI9164394.1"/>
    </source>
</evidence>
<gene>
    <name evidence="1" type="ORF">MRATA1EN1_LOCUS13356</name>
</gene>
<protein>
    <submittedName>
        <fullName evidence="1">Uncharacterized protein</fullName>
    </submittedName>
</protein>
<dbReference type="Proteomes" id="UP001176941">
    <property type="component" value="Chromosome 23"/>
</dbReference>
<evidence type="ECO:0000313" key="2">
    <source>
        <dbReference type="Proteomes" id="UP001176941"/>
    </source>
</evidence>
<accession>A0ABN8YSF5</accession>
<reference evidence="1" key="1">
    <citation type="submission" date="2023-04" db="EMBL/GenBank/DDBJ databases">
        <authorList>
            <consortium name="ELIXIR-Norway"/>
        </authorList>
    </citation>
    <scope>NUCLEOTIDE SEQUENCE [LARGE SCALE GENOMIC DNA]</scope>
</reference>
<keyword evidence="2" id="KW-1185">Reference proteome</keyword>
<dbReference type="EMBL" id="OX459959">
    <property type="protein sequence ID" value="CAI9164394.1"/>
    <property type="molecule type" value="Genomic_DNA"/>
</dbReference>
<organism evidence="1 2">
    <name type="scientific">Rangifer tarandus platyrhynchus</name>
    <name type="common">Svalbard reindeer</name>
    <dbReference type="NCBI Taxonomy" id="3082113"/>
    <lineage>
        <taxon>Eukaryota</taxon>
        <taxon>Metazoa</taxon>
        <taxon>Chordata</taxon>
        <taxon>Craniata</taxon>
        <taxon>Vertebrata</taxon>
        <taxon>Euteleostomi</taxon>
        <taxon>Mammalia</taxon>
        <taxon>Eutheria</taxon>
        <taxon>Laurasiatheria</taxon>
        <taxon>Artiodactyla</taxon>
        <taxon>Ruminantia</taxon>
        <taxon>Pecora</taxon>
        <taxon>Cervidae</taxon>
        <taxon>Odocoileinae</taxon>
        <taxon>Rangifer</taxon>
    </lineage>
</organism>
<sequence length="72" mass="7620">MGPGIRAPTGHSTPGAPRPIHALRRCACRAASLKPCTRRRFRQESLDAAGLPRTIPSLVGAPGLTLSDVLQH</sequence>
<name>A0ABN8YSF5_RANTA</name>
<proteinExistence type="predicted"/>